<evidence type="ECO:0000256" key="5">
    <source>
        <dbReference type="ARBA" id="ARBA00022989"/>
    </source>
</evidence>
<feature type="transmembrane region" description="Helical" evidence="8">
    <location>
        <begin position="386"/>
        <end position="410"/>
    </location>
</feature>
<reference evidence="9" key="1">
    <citation type="submission" date="2025-08" db="UniProtKB">
        <authorList>
            <consortium name="Ensembl"/>
        </authorList>
    </citation>
    <scope>IDENTIFICATION</scope>
</reference>
<keyword evidence="4 8" id="KW-0812">Transmembrane</keyword>
<feature type="transmembrane region" description="Helical" evidence="8">
    <location>
        <begin position="439"/>
        <end position="467"/>
    </location>
</feature>
<evidence type="ECO:0000256" key="4">
    <source>
        <dbReference type="ARBA" id="ARBA00022692"/>
    </source>
</evidence>
<feature type="transmembrane region" description="Helical" evidence="8">
    <location>
        <begin position="322"/>
        <end position="345"/>
    </location>
</feature>
<dbReference type="PANTHER" id="PTHR21444">
    <property type="entry name" value="COILED-COIL DOMAIN-CONTAINING PROTEIN 180"/>
    <property type="match status" value="1"/>
</dbReference>
<dbReference type="InterPro" id="IPR026612">
    <property type="entry name" value="STRA6-like"/>
</dbReference>
<keyword evidence="7" id="KW-0675">Receptor</keyword>
<comment type="subcellular location">
    <subcellularLocation>
        <location evidence="1">Cell membrane</location>
        <topology evidence="1">Multi-pass membrane protein</topology>
    </subcellularLocation>
</comment>
<organism evidence="9 10">
    <name type="scientific">Chelydra serpentina</name>
    <name type="common">Snapping turtle</name>
    <name type="synonym">Testudo serpentina</name>
    <dbReference type="NCBI Taxonomy" id="8475"/>
    <lineage>
        <taxon>Eukaryota</taxon>
        <taxon>Metazoa</taxon>
        <taxon>Chordata</taxon>
        <taxon>Craniata</taxon>
        <taxon>Vertebrata</taxon>
        <taxon>Euteleostomi</taxon>
        <taxon>Archelosauria</taxon>
        <taxon>Testudinata</taxon>
        <taxon>Testudines</taxon>
        <taxon>Cryptodira</taxon>
        <taxon>Durocryptodira</taxon>
        <taxon>Americhelydia</taxon>
        <taxon>Chelydroidea</taxon>
        <taxon>Chelydridae</taxon>
        <taxon>Chelydra</taxon>
    </lineage>
</organism>
<evidence type="ECO:0000313" key="10">
    <source>
        <dbReference type="Proteomes" id="UP000694403"/>
    </source>
</evidence>
<evidence type="ECO:0000256" key="6">
    <source>
        <dbReference type="ARBA" id="ARBA00023136"/>
    </source>
</evidence>
<evidence type="ECO:0000256" key="2">
    <source>
        <dbReference type="ARBA" id="ARBA00022448"/>
    </source>
</evidence>
<protein>
    <recommendedName>
        <fullName evidence="11">Stimulated by retinoic acid gene 6 protein-like</fullName>
    </recommendedName>
</protein>
<dbReference type="GO" id="GO:0005886">
    <property type="term" value="C:plasma membrane"/>
    <property type="evidence" value="ECO:0007669"/>
    <property type="project" value="UniProtKB-SubCell"/>
</dbReference>
<dbReference type="GO" id="GO:0034632">
    <property type="term" value="F:retinol transmembrane transporter activity"/>
    <property type="evidence" value="ECO:0007669"/>
    <property type="project" value="InterPro"/>
</dbReference>
<evidence type="ECO:0000256" key="7">
    <source>
        <dbReference type="ARBA" id="ARBA00023170"/>
    </source>
</evidence>
<feature type="transmembrane region" description="Helical" evidence="8">
    <location>
        <begin position="24"/>
        <end position="42"/>
    </location>
</feature>
<reference evidence="9" key="2">
    <citation type="submission" date="2025-09" db="UniProtKB">
        <authorList>
            <consortium name="Ensembl"/>
        </authorList>
    </citation>
    <scope>IDENTIFICATION</scope>
</reference>
<evidence type="ECO:0000256" key="1">
    <source>
        <dbReference type="ARBA" id="ARBA00004651"/>
    </source>
</evidence>
<feature type="transmembrane region" description="Helical" evidence="8">
    <location>
        <begin position="261"/>
        <end position="278"/>
    </location>
</feature>
<evidence type="ECO:0000256" key="3">
    <source>
        <dbReference type="ARBA" id="ARBA00022475"/>
    </source>
</evidence>
<keyword evidence="3" id="KW-1003">Cell membrane</keyword>
<keyword evidence="5 8" id="KW-1133">Transmembrane helix</keyword>
<evidence type="ECO:0008006" key="11">
    <source>
        <dbReference type="Google" id="ProtNLM"/>
    </source>
</evidence>
<dbReference type="Ensembl" id="ENSCSRT00000005064.1">
    <property type="protein sequence ID" value="ENSCSRP00000004911.1"/>
    <property type="gene ID" value="ENSCSRG00000003702.1"/>
</dbReference>
<name>A0A8C3XKJ7_CHESE</name>
<evidence type="ECO:0000313" key="9">
    <source>
        <dbReference type="Ensembl" id="ENSCSRP00000004911.1"/>
    </source>
</evidence>
<keyword evidence="10" id="KW-1185">Reference proteome</keyword>
<dbReference type="GO" id="GO:0038023">
    <property type="term" value="F:signaling receptor activity"/>
    <property type="evidence" value="ECO:0007669"/>
    <property type="project" value="InterPro"/>
</dbReference>
<dbReference type="Proteomes" id="UP000694403">
    <property type="component" value="Unplaced"/>
</dbReference>
<proteinExistence type="predicted"/>
<feature type="transmembrane region" description="Helical" evidence="8">
    <location>
        <begin position="78"/>
        <end position="95"/>
    </location>
</feature>
<keyword evidence="2" id="KW-0813">Transport</keyword>
<feature type="transmembrane region" description="Helical" evidence="8">
    <location>
        <begin position="174"/>
        <end position="195"/>
    </location>
</feature>
<feature type="transmembrane region" description="Helical" evidence="8">
    <location>
        <begin position="107"/>
        <end position="129"/>
    </location>
</feature>
<feature type="transmembrane region" description="Helical" evidence="8">
    <location>
        <begin position="141"/>
        <end position="159"/>
    </location>
</feature>
<sequence length="577" mass="66615">MLSAEAWSWQTNVTCESSTDMELVLHYSLIPSFAIILMLSFLERRASRSKIDGKLHLLNGRFGIVIPLDFVGTYSNRWTFGFAFGATANKIMFLFSEGYLPLRVPQWAQALVLLIGGTEVGLSYFPFFACLSTEFRITGSVLGFFYTFTWFIITIINIVQCPHGQVMGDYEKIIFYWPSLICLVFLLVRFALMFVKALRIRLKMDVSSQENHFLEVHQAQHVKRLLRKPPERQAQKSWFQRKVYEWDPCFQFPGRMIGTSALALICLYIFIVIEFYIYKEFSQELKILEQRFEDLVDYRNGSEVLPPAVLKLKEFINVTQGVWIFTTFAASLTCVSYVFHILACYRKHMKRLWAGEKHFLPLRSREPTSSQSVAAIARYSGWQIAYLLWGYLVIHVVQCLFGISIMYSFVLPIQHGQGLEVAKGLGIGMKAFHNFNYFLFFYNVLLGLGACLFRLLCSVLLGTWLIARIDRTIMQKGYEAADIGFNTWVGMIFMDHYHTNPTLLSFCHILLAETTEKKLQKSTQYCSFNNTSEPRVSTRARTRWLLFYTLLNNPRLTELRKPNVQSGTSAVPQNPCV</sequence>
<dbReference type="AlphaFoldDB" id="A0A8C3XKJ7"/>
<evidence type="ECO:0000256" key="8">
    <source>
        <dbReference type="SAM" id="Phobius"/>
    </source>
</evidence>
<dbReference type="PANTHER" id="PTHR21444:SF17">
    <property type="entry name" value="STIMULATED BY RETINOIC ACID GENE 6 PROTEIN-LIKE"/>
    <property type="match status" value="1"/>
</dbReference>
<dbReference type="Pfam" id="PF14752">
    <property type="entry name" value="RBP_receptor"/>
    <property type="match status" value="2"/>
</dbReference>
<dbReference type="GO" id="GO:0071939">
    <property type="term" value="P:vitamin A import into cell"/>
    <property type="evidence" value="ECO:0007669"/>
    <property type="project" value="TreeGrafter"/>
</dbReference>
<keyword evidence="6 8" id="KW-0472">Membrane</keyword>
<accession>A0A8C3XKJ7</accession>